<protein>
    <submittedName>
        <fullName evidence="2">Transposase</fullName>
    </submittedName>
</protein>
<dbReference type="RefSeq" id="WP_305109575.1">
    <property type="nucleotide sequence ID" value="NZ_JAUTWS010000624.1"/>
</dbReference>
<evidence type="ECO:0000313" key="3">
    <source>
        <dbReference type="Proteomes" id="UP001243009"/>
    </source>
</evidence>
<dbReference type="InterPro" id="IPR024445">
    <property type="entry name" value="Tnp_ISXO2-like"/>
</dbReference>
<feature type="domain" description="ISXO2-like transposase" evidence="1">
    <location>
        <begin position="2"/>
        <end position="72"/>
    </location>
</feature>
<evidence type="ECO:0000259" key="1">
    <source>
        <dbReference type="Pfam" id="PF12762"/>
    </source>
</evidence>
<dbReference type="Pfam" id="PF12762">
    <property type="entry name" value="DDE_Tnp_IS1595"/>
    <property type="match status" value="1"/>
</dbReference>
<reference evidence="2 3" key="1">
    <citation type="submission" date="2023-08" db="EMBL/GenBank/DDBJ databases">
        <title>The draft genome sequence of Paracraurococcus sp. LOR1-02.</title>
        <authorList>
            <person name="Kingkaew E."/>
            <person name="Tanasupawat S."/>
        </authorList>
    </citation>
    <scope>NUCLEOTIDE SEQUENCE [LARGE SCALE GENOMIC DNA]</scope>
    <source>
        <strain evidence="2 3">LOR1-02</strain>
    </source>
</reference>
<dbReference type="EMBL" id="JAUTWS010000624">
    <property type="protein sequence ID" value="MDO9714812.1"/>
    <property type="molecule type" value="Genomic_DNA"/>
</dbReference>
<organism evidence="2 3">
    <name type="scientific">Paracraurococcus lichenis</name>
    <dbReference type="NCBI Taxonomy" id="3064888"/>
    <lineage>
        <taxon>Bacteria</taxon>
        <taxon>Pseudomonadati</taxon>
        <taxon>Pseudomonadota</taxon>
        <taxon>Alphaproteobacteria</taxon>
        <taxon>Acetobacterales</taxon>
        <taxon>Roseomonadaceae</taxon>
        <taxon>Paracraurococcus</taxon>
    </lineage>
</organism>
<proteinExistence type="predicted"/>
<feature type="non-terminal residue" evidence="2">
    <location>
        <position position="74"/>
    </location>
</feature>
<comment type="caution">
    <text evidence="2">The sequence shown here is derived from an EMBL/GenBank/DDBJ whole genome shotgun (WGS) entry which is preliminary data.</text>
</comment>
<keyword evidence="3" id="KW-1185">Reference proteome</keyword>
<sequence>DKPPILGLIQRGGQVVMRMLANVQQKTIQPIIEAAVIKGARVHTDEYDIYARLPVWGYRHVTVCHARGEYARDD</sequence>
<evidence type="ECO:0000313" key="2">
    <source>
        <dbReference type="EMBL" id="MDO9714812.1"/>
    </source>
</evidence>
<name>A0ABT9EF19_9PROT</name>
<gene>
    <name evidence="2" type="ORF">Q7A36_41490</name>
</gene>
<dbReference type="Proteomes" id="UP001243009">
    <property type="component" value="Unassembled WGS sequence"/>
</dbReference>
<feature type="non-terminal residue" evidence="2">
    <location>
        <position position="1"/>
    </location>
</feature>
<accession>A0ABT9EF19</accession>